<evidence type="ECO:0000259" key="3">
    <source>
        <dbReference type="PROSITE" id="PS50102"/>
    </source>
</evidence>
<dbReference type="SUPFAM" id="SSF54928">
    <property type="entry name" value="RNA-binding domain, RBD"/>
    <property type="match status" value="1"/>
</dbReference>
<dbReference type="SMART" id="SM00360">
    <property type="entry name" value="RRM"/>
    <property type="match status" value="1"/>
</dbReference>
<dbReference type="InterPro" id="IPR012677">
    <property type="entry name" value="Nucleotide-bd_a/b_plait_sf"/>
</dbReference>
<proteinExistence type="predicted"/>
<evidence type="ECO:0000256" key="2">
    <source>
        <dbReference type="SAM" id="MobiDB-lite"/>
    </source>
</evidence>
<dbReference type="InterPro" id="IPR035979">
    <property type="entry name" value="RBD_domain_sf"/>
</dbReference>
<feature type="compositionally biased region" description="Basic residues" evidence="2">
    <location>
        <begin position="146"/>
        <end position="165"/>
    </location>
</feature>
<evidence type="ECO:0000256" key="1">
    <source>
        <dbReference type="PROSITE-ProRule" id="PRU00176"/>
    </source>
</evidence>
<reference evidence="4 5" key="1">
    <citation type="submission" date="2023-10" db="EMBL/GenBank/DDBJ databases">
        <authorList>
            <person name="Maclean D."/>
            <person name="Macfadyen A."/>
        </authorList>
    </citation>
    <scope>NUCLEOTIDE SEQUENCE [LARGE SCALE GENOMIC DNA]</scope>
</reference>
<dbReference type="InterPro" id="IPR050441">
    <property type="entry name" value="RBM"/>
</dbReference>
<dbReference type="GO" id="GO:0003723">
    <property type="term" value="F:RNA binding"/>
    <property type="evidence" value="ECO:0007669"/>
    <property type="project" value="UniProtKB-UniRule"/>
</dbReference>
<accession>A0AAV1IAW8</accession>
<gene>
    <name evidence="4" type="ORF">CVIRNUC_007428</name>
</gene>
<evidence type="ECO:0000313" key="5">
    <source>
        <dbReference type="Proteomes" id="UP001314263"/>
    </source>
</evidence>
<feature type="compositionally biased region" description="Low complexity" evidence="2">
    <location>
        <begin position="166"/>
        <end position="184"/>
    </location>
</feature>
<dbReference type="EMBL" id="CAUYUE010000010">
    <property type="protein sequence ID" value="CAK0784224.1"/>
    <property type="molecule type" value="Genomic_DNA"/>
</dbReference>
<evidence type="ECO:0000313" key="4">
    <source>
        <dbReference type="EMBL" id="CAK0784224.1"/>
    </source>
</evidence>
<feature type="compositionally biased region" description="Basic residues" evidence="2">
    <location>
        <begin position="199"/>
        <end position="211"/>
    </location>
</feature>
<dbReference type="InterPro" id="IPR000504">
    <property type="entry name" value="RRM_dom"/>
</dbReference>
<protein>
    <recommendedName>
        <fullName evidence="3">RRM domain-containing protein</fullName>
    </recommendedName>
</protein>
<dbReference type="AlphaFoldDB" id="A0AAV1IAW8"/>
<dbReference type="Proteomes" id="UP001314263">
    <property type="component" value="Unassembled WGS sequence"/>
</dbReference>
<feature type="domain" description="RRM" evidence="3">
    <location>
        <begin position="49"/>
        <end position="127"/>
    </location>
</feature>
<dbReference type="Pfam" id="PF00076">
    <property type="entry name" value="RRM_1"/>
    <property type="match status" value="1"/>
</dbReference>
<organism evidence="4 5">
    <name type="scientific">Coccomyxa viridis</name>
    <dbReference type="NCBI Taxonomy" id="1274662"/>
    <lineage>
        <taxon>Eukaryota</taxon>
        <taxon>Viridiplantae</taxon>
        <taxon>Chlorophyta</taxon>
        <taxon>core chlorophytes</taxon>
        <taxon>Trebouxiophyceae</taxon>
        <taxon>Trebouxiophyceae incertae sedis</taxon>
        <taxon>Coccomyxaceae</taxon>
        <taxon>Coccomyxa</taxon>
    </lineage>
</organism>
<feature type="region of interest" description="Disordered" evidence="2">
    <location>
        <begin position="126"/>
        <end position="211"/>
    </location>
</feature>
<comment type="caution">
    <text evidence="4">The sequence shown here is derived from an EMBL/GenBank/DDBJ whole genome shotgun (WGS) entry which is preliminary data.</text>
</comment>
<sequence>MGHMTITPFKCQPNIRRREHQILLQPEPGLEEVTAARMSRRGRERATGCSLIIRNLSRTTRMDELRHMAEKYGRVRDVYIPVDYMTRLPRGIAFIEYTDPEDAEDAIYGLDRKVYDGREISVQLAMEGRKRPEDAARARFDYAGSPRRRRHRSRSRSRGRSRRARSPTTSRSRSRARTYTPSRSPSDRRSRSPAPSSRSKGRSKSPSRKSP</sequence>
<dbReference type="PANTHER" id="PTHR48034">
    <property type="entry name" value="TRANSFORMER-2 SEX-DETERMINING PROTEIN-RELATED"/>
    <property type="match status" value="1"/>
</dbReference>
<keyword evidence="1" id="KW-0694">RNA-binding</keyword>
<name>A0AAV1IAW8_9CHLO</name>
<keyword evidence="5" id="KW-1185">Reference proteome</keyword>
<feature type="compositionally biased region" description="Basic and acidic residues" evidence="2">
    <location>
        <begin position="127"/>
        <end position="140"/>
    </location>
</feature>
<dbReference type="PROSITE" id="PS50102">
    <property type="entry name" value="RRM"/>
    <property type="match status" value="1"/>
</dbReference>
<dbReference type="Gene3D" id="3.30.70.330">
    <property type="match status" value="1"/>
</dbReference>